<reference evidence="1" key="1">
    <citation type="submission" date="2019-12" db="EMBL/GenBank/DDBJ databases">
        <title>Comparative genomics gives insights into the taxonomy of the Azoarcus-Aromatoleum group and reveals separate origins of nif in the plant-associated Azoarcus and non-plant-associated Aromatoleum sub-groups.</title>
        <authorList>
            <person name="Lafos M."/>
            <person name="Maluk M."/>
            <person name="Batista M."/>
            <person name="Junghare M."/>
            <person name="Carmona M."/>
            <person name="Faoro H."/>
            <person name="Cruz L.M."/>
            <person name="Battistoni F."/>
            <person name="De Souza E."/>
            <person name="Pedrosa F."/>
            <person name="Chen W.-M."/>
            <person name="Poole P.S."/>
            <person name="Dixon R.A."/>
            <person name="James E.K."/>
        </authorList>
    </citation>
    <scope>NUCLEOTIDE SEQUENCE</scope>
    <source>
        <strain evidence="1">NSC3</strain>
    </source>
</reference>
<feature type="non-terminal residue" evidence="1">
    <location>
        <position position="1"/>
    </location>
</feature>
<comment type="caution">
    <text evidence="1">The sequence shown here is derived from an EMBL/GenBank/DDBJ whole genome shotgun (WGS) entry which is preliminary data.</text>
</comment>
<dbReference type="Proteomes" id="UP000599523">
    <property type="component" value="Unassembled WGS sequence"/>
</dbReference>
<dbReference type="EMBL" id="WTVM01000004">
    <property type="protein sequence ID" value="NMG01628.1"/>
    <property type="molecule type" value="Genomic_DNA"/>
</dbReference>
<sequence length="63" mass="7248">RSVDFYLELDKVERDDVPPMRLTHQVTGPGSYIASADLPSEGRWRLRMVFEEITGVFEFESDG</sequence>
<gene>
    <name evidence="1" type="ORF">GPA21_01385</name>
</gene>
<accession>A0A972J959</accession>
<proteinExistence type="predicted"/>
<name>A0A972J959_9RHOO</name>
<evidence type="ECO:0000313" key="2">
    <source>
        <dbReference type="Proteomes" id="UP000599523"/>
    </source>
</evidence>
<protein>
    <submittedName>
        <fullName evidence="1">AAA family ATPase</fullName>
    </submittedName>
</protein>
<evidence type="ECO:0000313" key="1">
    <source>
        <dbReference type="EMBL" id="NMG01628.1"/>
    </source>
</evidence>
<keyword evidence="2" id="KW-1185">Reference proteome</keyword>
<organism evidence="1 2">
    <name type="scientific">Azoarcus taiwanensis</name>
    <dbReference type="NCBI Taxonomy" id="666964"/>
    <lineage>
        <taxon>Bacteria</taxon>
        <taxon>Pseudomonadati</taxon>
        <taxon>Pseudomonadota</taxon>
        <taxon>Betaproteobacteria</taxon>
        <taxon>Rhodocyclales</taxon>
        <taxon>Zoogloeaceae</taxon>
        <taxon>Azoarcus</taxon>
    </lineage>
</organism>
<dbReference type="AlphaFoldDB" id="A0A972J959"/>